<name>A0A2K8N846_9BACL</name>
<keyword evidence="13 19" id="KW-1133">Transmembrane helix</keyword>
<comment type="catalytic activity">
    <reaction evidence="1 18">
        <text>a 1,2-diacyl-sn-glycero-3-phosphate + CTP + H(+) = a CDP-1,2-diacyl-sn-glycerol + diphosphate</text>
        <dbReference type="Rhea" id="RHEA:16229"/>
        <dbReference type="ChEBI" id="CHEBI:15378"/>
        <dbReference type="ChEBI" id="CHEBI:33019"/>
        <dbReference type="ChEBI" id="CHEBI:37563"/>
        <dbReference type="ChEBI" id="CHEBI:58332"/>
        <dbReference type="ChEBI" id="CHEBI:58608"/>
        <dbReference type="EC" id="2.7.7.41"/>
    </reaction>
</comment>
<evidence type="ECO:0000256" key="2">
    <source>
        <dbReference type="ARBA" id="ARBA00004651"/>
    </source>
</evidence>
<evidence type="ECO:0000256" key="5">
    <source>
        <dbReference type="ARBA" id="ARBA00010185"/>
    </source>
</evidence>
<keyword evidence="17" id="KW-1208">Phospholipid metabolism</keyword>
<dbReference type="AlphaFoldDB" id="A0A2K8N846"/>
<evidence type="ECO:0000256" key="7">
    <source>
        <dbReference type="ARBA" id="ARBA00019373"/>
    </source>
</evidence>
<evidence type="ECO:0000256" key="10">
    <source>
        <dbReference type="ARBA" id="ARBA00022679"/>
    </source>
</evidence>
<evidence type="ECO:0000256" key="1">
    <source>
        <dbReference type="ARBA" id="ARBA00001698"/>
    </source>
</evidence>
<evidence type="ECO:0000256" key="3">
    <source>
        <dbReference type="ARBA" id="ARBA00005119"/>
    </source>
</evidence>
<evidence type="ECO:0000256" key="12">
    <source>
        <dbReference type="ARBA" id="ARBA00022695"/>
    </source>
</evidence>
<organism evidence="20 21">
    <name type="scientific">Kyrpidia spormannii</name>
    <dbReference type="NCBI Taxonomy" id="2055160"/>
    <lineage>
        <taxon>Bacteria</taxon>
        <taxon>Bacillati</taxon>
        <taxon>Bacillota</taxon>
        <taxon>Bacilli</taxon>
        <taxon>Bacillales</taxon>
        <taxon>Alicyclobacillaceae</taxon>
        <taxon>Kyrpidia</taxon>
    </lineage>
</organism>
<evidence type="ECO:0000256" key="11">
    <source>
        <dbReference type="ARBA" id="ARBA00022692"/>
    </source>
</evidence>
<dbReference type="GO" id="GO:0004605">
    <property type="term" value="F:phosphatidate cytidylyltransferase activity"/>
    <property type="evidence" value="ECO:0007669"/>
    <property type="project" value="UniProtKB-EC"/>
</dbReference>
<dbReference type="EMBL" id="CP024955">
    <property type="protein sequence ID" value="ATY84997.1"/>
    <property type="molecule type" value="Genomic_DNA"/>
</dbReference>
<dbReference type="KEGG" id="kyr:CVV65_08735"/>
<keyword evidence="10 18" id="KW-0808">Transferase</keyword>
<dbReference type="PANTHER" id="PTHR46382">
    <property type="entry name" value="PHOSPHATIDATE CYTIDYLYLTRANSFERASE"/>
    <property type="match status" value="1"/>
</dbReference>
<gene>
    <name evidence="20" type="ORF">CVV65_08735</name>
</gene>
<reference evidence="21" key="1">
    <citation type="submission" date="2017-11" db="EMBL/GenBank/DDBJ databases">
        <title>Complete Genome Sequence of Kyrpidia sp. Strain EA-1, a thermophilic, hydrogen-oxidizing Bacterium, isolated from the Azores.</title>
        <authorList>
            <person name="Reiner J.E."/>
            <person name="Lapp C.J."/>
            <person name="Bunk B."/>
            <person name="Gescher J."/>
        </authorList>
    </citation>
    <scope>NUCLEOTIDE SEQUENCE [LARGE SCALE GENOMIC DNA]</scope>
    <source>
        <strain evidence="21">EA-1</strain>
    </source>
</reference>
<feature type="transmembrane region" description="Helical" evidence="19">
    <location>
        <begin position="152"/>
        <end position="174"/>
    </location>
</feature>
<keyword evidence="9" id="KW-0444">Lipid biosynthesis</keyword>
<evidence type="ECO:0000256" key="6">
    <source>
        <dbReference type="ARBA" id="ARBA00012487"/>
    </source>
</evidence>
<proteinExistence type="inferred from homology"/>
<comment type="pathway">
    <text evidence="3 18">Phospholipid metabolism; CDP-diacylglycerol biosynthesis; CDP-diacylglycerol from sn-glycerol 3-phosphate: step 3/3.</text>
</comment>
<comment type="subcellular location">
    <subcellularLocation>
        <location evidence="2">Cell membrane</location>
        <topology evidence="2">Multi-pass membrane protein</topology>
    </subcellularLocation>
</comment>
<keyword evidence="16" id="KW-0594">Phospholipid biosynthesis</keyword>
<evidence type="ECO:0000313" key="20">
    <source>
        <dbReference type="EMBL" id="ATY84997.1"/>
    </source>
</evidence>
<evidence type="ECO:0000256" key="16">
    <source>
        <dbReference type="ARBA" id="ARBA00023209"/>
    </source>
</evidence>
<evidence type="ECO:0000256" key="19">
    <source>
        <dbReference type="SAM" id="Phobius"/>
    </source>
</evidence>
<feature type="transmembrane region" description="Helical" evidence="19">
    <location>
        <begin position="195"/>
        <end position="213"/>
    </location>
</feature>
<keyword evidence="15 19" id="KW-0472">Membrane</keyword>
<evidence type="ECO:0000256" key="9">
    <source>
        <dbReference type="ARBA" id="ARBA00022516"/>
    </source>
</evidence>
<keyword evidence="12 18" id="KW-0548">Nucleotidyltransferase</keyword>
<dbReference type="GO" id="GO:0016024">
    <property type="term" value="P:CDP-diacylglycerol biosynthetic process"/>
    <property type="evidence" value="ECO:0007669"/>
    <property type="project" value="UniProtKB-UniPathway"/>
</dbReference>
<evidence type="ECO:0000256" key="18">
    <source>
        <dbReference type="RuleBase" id="RU003938"/>
    </source>
</evidence>
<keyword evidence="8" id="KW-1003">Cell membrane</keyword>
<evidence type="ECO:0000256" key="15">
    <source>
        <dbReference type="ARBA" id="ARBA00023136"/>
    </source>
</evidence>
<dbReference type="Pfam" id="PF01148">
    <property type="entry name" value="CTP_transf_1"/>
    <property type="match status" value="1"/>
</dbReference>
<evidence type="ECO:0000256" key="17">
    <source>
        <dbReference type="ARBA" id="ARBA00023264"/>
    </source>
</evidence>
<evidence type="ECO:0000256" key="4">
    <source>
        <dbReference type="ARBA" id="ARBA00005189"/>
    </source>
</evidence>
<comment type="similarity">
    <text evidence="5 18">Belongs to the CDS family.</text>
</comment>
<dbReference type="PANTHER" id="PTHR46382:SF1">
    <property type="entry name" value="PHOSPHATIDATE CYTIDYLYLTRANSFERASE"/>
    <property type="match status" value="1"/>
</dbReference>
<evidence type="ECO:0000313" key="21">
    <source>
        <dbReference type="Proteomes" id="UP000231932"/>
    </source>
</evidence>
<keyword evidence="11 18" id="KW-0812">Transmembrane</keyword>
<dbReference type="InterPro" id="IPR000374">
    <property type="entry name" value="PC_trans"/>
</dbReference>
<feature type="transmembrane region" description="Helical" evidence="19">
    <location>
        <begin position="101"/>
        <end position="117"/>
    </location>
</feature>
<comment type="pathway">
    <text evidence="4">Lipid metabolism.</text>
</comment>
<dbReference type="PROSITE" id="PS01315">
    <property type="entry name" value="CDS"/>
    <property type="match status" value="1"/>
</dbReference>
<dbReference type="GO" id="GO:0005886">
    <property type="term" value="C:plasma membrane"/>
    <property type="evidence" value="ECO:0007669"/>
    <property type="project" value="UniProtKB-SubCell"/>
</dbReference>
<evidence type="ECO:0000256" key="14">
    <source>
        <dbReference type="ARBA" id="ARBA00023098"/>
    </source>
</evidence>
<feature type="transmembrane region" description="Helical" evidence="19">
    <location>
        <begin position="61"/>
        <end position="81"/>
    </location>
</feature>
<dbReference type="EC" id="2.7.7.41" evidence="6 18"/>
<feature type="transmembrane region" description="Helical" evidence="19">
    <location>
        <begin position="122"/>
        <end position="140"/>
    </location>
</feature>
<dbReference type="Proteomes" id="UP000231932">
    <property type="component" value="Chromosome"/>
</dbReference>
<protein>
    <recommendedName>
        <fullName evidence="7 18">Phosphatidate cytidylyltransferase</fullName>
        <ecNumber evidence="6 18">2.7.7.41</ecNumber>
    </recommendedName>
</protein>
<keyword evidence="21" id="KW-1185">Reference proteome</keyword>
<evidence type="ECO:0000256" key="13">
    <source>
        <dbReference type="ARBA" id="ARBA00022989"/>
    </source>
</evidence>
<sequence>MCTADNKECGRVLRQRVITAVIGGGGFFAILYLGGPWIVVFIGIVAALAFGEWIHLKGVPLWSLPAVLGFAALEGIFFLTGSEGGLLQWVWPGSVGFDLDEAVWVVVVLFVLIPVLIRNEQTVLDTAFTLLGVLYLGIFFRDFTWLRLSGEHGLAVCTLVLLSVWATDSAAYFVGRRVRGPKLAPVLSPNKTLSGSAAGILISPVPALVFFAVDIRPYSLPGMVVLGMVASFAGQVGDLAESAVKRAFGAKDSGNLLPGHGGVLDRFDSLLLAGSVAYHLLGYLR</sequence>
<evidence type="ECO:0000256" key="8">
    <source>
        <dbReference type="ARBA" id="ARBA00022475"/>
    </source>
</evidence>
<keyword evidence="14" id="KW-0443">Lipid metabolism</keyword>
<accession>A0A2K8N846</accession>
<dbReference type="UniPathway" id="UPA00557">
    <property type="reaction ID" value="UER00614"/>
</dbReference>